<evidence type="ECO:0000256" key="3">
    <source>
        <dbReference type="ARBA" id="ARBA00023163"/>
    </source>
</evidence>
<protein>
    <submittedName>
        <fullName evidence="6">Metalloregulator ArsR/SmtB family transcription factor</fullName>
    </submittedName>
</protein>
<gene>
    <name evidence="6" type="ORF">P3G67_20835</name>
</gene>
<dbReference type="InterPro" id="IPR001845">
    <property type="entry name" value="HTH_ArsR_DNA-bd_dom"/>
</dbReference>
<sequence>MAAAGGRDEDPPTQALEMAAAAFAMLSSAVRLHIVWALTQQECGVSELTRRVGCTPQAVSQHLAKLKLAGIVRVRREGRNHVYALSDRSIDAMAVLMIERFSPHPAAEPAGPPWTAPLVKSPGRRTG</sequence>
<keyword evidence="2" id="KW-0238">DNA-binding</keyword>
<dbReference type="InterPro" id="IPR011991">
    <property type="entry name" value="ArsR-like_HTH"/>
</dbReference>
<dbReference type="Gene3D" id="1.10.10.10">
    <property type="entry name" value="Winged helix-like DNA-binding domain superfamily/Winged helix DNA-binding domain"/>
    <property type="match status" value="1"/>
</dbReference>
<evidence type="ECO:0000259" key="5">
    <source>
        <dbReference type="PROSITE" id="PS50987"/>
    </source>
</evidence>
<evidence type="ECO:0000256" key="1">
    <source>
        <dbReference type="ARBA" id="ARBA00023015"/>
    </source>
</evidence>
<keyword evidence="7" id="KW-1185">Reference proteome</keyword>
<dbReference type="CDD" id="cd00090">
    <property type="entry name" value="HTH_ARSR"/>
    <property type="match status" value="1"/>
</dbReference>
<accession>A0ABT5ZPI6</accession>
<dbReference type="NCBIfam" id="NF033788">
    <property type="entry name" value="HTH_metalloreg"/>
    <property type="match status" value="1"/>
</dbReference>
<feature type="region of interest" description="Disordered" evidence="4">
    <location>
        <begin position="104"/>
        <end position="127"/>
    </location>
</feature>
<dbReference type="RefSeq" id="WP_276094806.1">
    <property type="nucleotide sequence ID" value="NZ_JARJBC010000013.1"/>
</dbReference>
<dbReference type="PANTHER" id="PTHR43132:SF8">
    <property type="entry name" value="HTH-TYPE TRANSCRIPTIONAL REGULATOR KMTR"/>
    <property type="match status" value="1"/>
</dbReference>
<reference evidence="6 7" key="1">
    <citation type="submission" date="2023-03" db="EMBL/GenBank/DDBJ databases">
        <title>Draft genome sequence of Streptomyces sp. RB6PN23 isolated from peat swamp forest in Thailand.</title>
        <authorList>
            <person name="Klaysubun C."/>
            <person name="Duangmal K."/>
        </authorList>
    </citation>
    <scope>NUCLEOTIDE SEQUENCE [LARGE SCALE GENOMIC DNA]</scope>
    <source>
        <strain evidence="6 7">RB6PN23</strain>
    </source>
</reference>
<evidence type="ECO:0000256" key="4">
    <source>
        <dbReference type="SAM" id="MobiDB-lite"/>
    </source>
</evidence>
<proteinExistence type="predicted"/>
<keyword evidence="3" id="KW-0804">Transcription</keyword>
<name>A0ABT5ZPI6_9ACTN</name>
<comment type="caution">
    <text evidence="6">The sequence shown here is derived from an EMBL/GenBank/DDBJ whole genome shotgun (WGS) entry which is preliminary data.</text>
</comment>
<dbReference type="EMBL" id="JARJBC010000013">
    <property type="protein sequence ID" value="MDF3291626.1"/>
    <property type="molecule type" value="Genomic_DNA"/>
</dbReference>
<dbReference type="PANTHER" id="PTHR43132">
    <property type="entry name" value="ARSENICAL RESISTANCE OPERON REPRESSOR ARSR-RELATED"/>
    <property type="match status" value="1"/>
</dbReference>
<dbReference type="SUPFAM" id="SSF46785">
    <property type="entry name" value="Winged helix' DNA-binding domain"/>
    <property type="match status" value="1"/>
</dbReference>
<dbReference type="PROSITE" id="PS50987">
    <property type="entry name" value="HTH_ARSR_2"/>
    <property type="match status" value="1"/>
</dbReference>
<dbReference type="PRINTS" id="PR00778">
    <property type="entry name" value="HTHARSR"/>
</dbReference>
<dbReference type="InterPro" id="IPR036390">
    <property type="entry name" value="WH_DNA-bd_sf"/>
</dbReference>
<dbReference type="InterPro" id="IPR036388">
    <property type="entry name" value="WH-like_DNA-bd_sf"/>
</dbReference>
<evidence type="ECO:0000256" key="2">
    <source>
        <dbReference type="ARBA" id="ARBA00023125"/>
    </source>
</evidence>
<keyword evidence="1" id="KW-0805">Transcription regulation</keyword>
<feature type="domain" description="HTH arsR-type" evidence="5">
    <location>
        <begin position="11"/>
        <end position="105"/>
    </location>
</feature>
<organism evidence="6 7">
    <name type="scientific">Streptomyces silvisoli</name>
    <dbReference type="NCBI Taxonomy" id="3034235"/>
    <lineage>
        <taxon>Bacteria</taxon>
        <taxon>Bacillati</taxon>
        <taxon>Actinomycetota</taxon>
        <taxon>Actinomycetes</taxon>
        <taxon>Kitasatosporales</taxon>
        <taxon>Streptomycetaceae</taxon>
        <taxon>Streptomyces</taxon>
    </lineage>
</organism>
<evidence type="ECO:0000313" key="7">
    <source>
        <dbReference type="Proteomes" id="UP001216579"/>
    </source>
</evidence>
<dbReference type="Proteomes" id="UP001216579">
    <property type="component" value="Unassembled WGS sequence"/>
</dbReference>
<dbReference type="SMART" id="SM00418">
    <property type="entry name" value="HTH_ARSR"/>
    <property type="match status" value="1"/>
</dbReference>
<dbReference type="Pfam" id="PF01022">
    <property type="entry name" value="HTH_5"/>
    <property type="match status" value="1"/>
</dbReference>
<dbReference type="InterPro" id="IPR051011">
    <property type="entry name" value="Metal_resp_trans_reg"/>
</dbReference>
<evidence type="ECO:0000313" key="6">
    <source>
        <dbReference type="EMBL" id="MDF3291626.1"/>
    </source>
</evidence>